<dbReference type="InterPro" id="IPR013783">
    <property type="entry name" value="Ig-like_fold"/>
</dbReference>
<dbReference type="Gene3D" id="2.60.40.10">
    <property type="entry name" value="Immunoglobulins"/>
    <property type="match status" value="1"/>
</dbReference>
<dbReference type="AlphaFoldDB" id="A0A1B6G1Z5"/>
<sequence>HYKVFKNTSNQDVVLEGSTNFTEVLLSNLKPGMNYSIHVYTYDENYFSSAPFSIDSDENEEVPSCRQEEFLCDGIRHCNDESDENITLCAGIESVAVYKKSAYTIY</sequence>
<evidence type="ECO:0008006" key="2">
    <source>
        <dbReference type="Google" id="ProtNLM"/>
    </source>
</evidence>
<dbReference type="EMBL" id="GECZ01013300">
    <property type="protein sequence ID" value="JAS56469.1"/>
    <property type="molecule type" value="Transcribed_RNA"/>
</dbReference>
<reference evidence="1" key="1">
    <citation type="submission" date="2015-11" db="EMBL/GenBank/DDBJ databases">
        <title>De novo transcriptome assembly of four potential Pierce s Disease insect vectors from Arizona vineyards.</title>
        <authorList>
            <person name="Tassone E.E."/>
        </authorList>
    </citation>
    <scope>NUCLEOTIDE SEQUENCE</scope>
</reference>
<name>A0A1B6G1Z5_9HEMI</name>
<dbReference type="InterPro" id="IPR036116">
    <property type="entry name" value="FN3_sf"/>
</dbReference>
<evidence type="ECO:0000313" key="1">
    <source>
        <dbReference type="EMBL" id="JAS56469.1"/>
    </source>
</evidence>
<accession>A0A1B6G1Z5</accession>
<dbReference type="InterPro" id="IPR003961">
    <property type="entry name" value="FN3_dom"/>
</dbReference>
<feature type="non-terminal residue" evidence="1">
    <location>
        <position position="106"/>
    </location>
</feature>
<dbReference type="SUPFAM" id="SSF49265">
    <property type="entry name" value="Fibronectin type III"/>
    <property type="match status" value="1"/>
</dbReference>
<protein>
    <recommendedName>
        <fullName evidence="2">Fibronectin type-III domain-containing protein</fullName>
    </recommendedName>
</protein>
<feature type="non-terminal residue" evidence="1">
    <location>
        <position position="1"/>
    </location>
</feature>
<gene>
    <name evidence="1" type="ORF">g.38099</name>
</gene>
<dbReference type="CDD" id="cd00063">
    <property type="entry name" value="FN3"/>
    <property type="match status" value="1"/>
</dbReference>
<proteinExistence type="predicted"/>
<organism evidence="1">
    <name type="scientific">Cuerna arida</name>
    <dbReference type="NCBI Taxonomy" id="1464854"/>
    <lineage>
        <taxon>Eukaryota</taxon>
        <taxon>Metazoa</taxon>
        <taxon>Ecdysozoa</taxon>
        <taxon>Arthropoda</taxon>
        <taxon>Hexapoda</taxon>
        <taxon>Insecta</taxon>
        <taxon>Pterygota</taxon>
        <taxon>Neoptera</taxon>
        <taxon>Paraneoptera</taxon>
        <taxon>Hemiptera</taxon>
        <taxon>Auchenorrhyncha</taxon>
        <taxon>Membracoidea</taxon>
        <taxon>Cicadellidae</taxon>
        <taxon>Cicadellinae</taxon>
        <taxon>Proconiini</taxon>
        <taxon>Cuerna</taxon>
    </lineage>
</organism>